<dbReference type="InterPro" id="IPR036179">
    <property type="entry name" value="Ig-like_dom_sf"/>
</dbReference>
<organism evidence="7 8">
    <name type="scientific">Tropilaelaps mercedesae</name>
    <dbReference type="NCBI Taxonomy" id="418985"/>
    <lineage>
        <taxon>Eukaryota</taxon>
        <taxon>Metazoa</taxon>
        <taxon>Ecdysozoa</taxon>
        <taxon>Arthropoda</taxon>
        <taxon>Chelicerata</taxon>
        <taxon>Arachnida</taxon>
        <taxon>Acari</taxon>
        <taxon>Parasitiformes</taxon>
        <taxon>Mesostigmata</taxon>
        <taxon>Gamasina</taxon>
        <taxon>Dermanyssoidea</taxon>
        <taxon>Laelapidae</taxon>
        <taxon>Tropilaelaps</taxon>
    </lineage>
</organism>
<dbReference type="PROSITE" id="PS50835">
    <property type="entry name" value="IG_LIKE"/>
    <property type="match status" value="1"/>
</dbReference>
<dbReference type="InterPro" id="IPR007110">
    <property type="entry name" value="Ig-like_dom"/>
</dbReference>
<evidence type="ECO:0000256" key="3">
    <source>
        <dbReference type="ARBA" id="ARBA00023157"/>
    </source>
</evidence>
<sequence length="200" mass="22383">MCQLWNLTNICLYITGLIYRLDLLLAISEKVHRRVDTNGERELGSVFTKVDIYPRLDDSRAVYTCEAQHPALKAPLRASLIMSVLYPPGEPEIHGQPETQLQSGDTLTLACLSRGGNPPARLDWFRNDIPVRSRYRQGTHEATATHSVILADRDDGAVFRCDASNTVTQQPLSTAITIHVRVTVQPDTSRRSTKEKEEDG</sequence>
<gene>
    <name evidence="7" type="ORF">BIW11_02674</name>
</gene>
<evidence type="ECO:0000313" key="8">
    <source>
        <dbReference type="Proteomes" id="UP000192247"/>
    </source>
</evidence>
<dbReference type="SUPFAM" id="SSF48726">
    <property type="entry name" value="Immunoglobulin"/>
    <property type="match status" value="1"/>
</dbReference>
<comment type="caution">
    <text evidence="7">The sequence shown here is derived from an EMBL/GenBank/DDBJ whole genome shotgun (WGS) entry which is preliminary data.</text>
</comment>
<dbReference type="InParanoid" id="A0A1V9XZ48"/>
<dbReference type="InterPro" id="IPR051275">
    <property type="entry name" value="Cell_adhesion_signaling"/>
</dbReference>
<evidence type="ECO:0000313" key="7">
    <source>
        <dbReference type="EMBL" id="OQR78754.1"/>
    </source>
</evidence>
<dbReference type="AlphaFoldDB" id="A0A1V9XZ48"/>
<dbReference type="PANTHER" id="PTHR11640">
    <property type="entry name" value="NEPHRIN"/>
    <property type="match status" value="1"/>
</dbReference>
<dbReference type="Proteomes" id="UP000192247">
    <property type="component" value="Unassembled WGS sequence"/>
</dbReference>
<dbReference type="PROSITE" id="PS00290">
    <property type="entry name" value="IG_MHC"/>
    <property type="match status" value="1"/>
</dbReference>
<protein>
    <submittedName>
        <fullName evidence="7">Nephrin-like</fullName>
    </submittedName>
</protein>
<dbReference type="STRING" id="418985.A0A1V9XZ48"/>
<keyword evidence="8" id="KW-1185">Reference proteome</keyword>
<keyword evidence="4" id="KW-0325">Glycoprotein</keyword>
<dbReference type="InterPro" id="IPR003006">
    <property type="entry name" value="Ig/MHC_CS"/>
</dbReference>
<evidence type="ECO:0000259" key="6">
    <source>
        <dbReference type="PROSITE" id="PS50835"/>
    </source>
</evidence>
<accession>A0A1V9XZ48</accession>
<evidence type="ECO:0000256" key="4">
    <source>
        <dbReference type="ARBA" id="ARBA00023180"/>
    </source>
</evidence>
<dbReference type="GO" id="GO:0005886">
    <property type="term" value="C:plasma membrane"/>
    <property type="evidence" value="ECO:0007669"/>
    <property type="project" value="TreeGrafter"/>
</dbReference>
<dbReference type="InterPro" id="IPR013783">
    <property type="entry name" value="Ig-like_fold"/>
</dbReference>
<dbReference type="Gene3D" id="2.60.40.10">
    <property type="entry name" value="Immunoglobulins"/>
    <property type="match status" value="2"/>
</dbReference>
<evidence type="ECO:0000256" key="2">
    <source>
        <dbReference type="ARBA" id="ARBA00023136"/>
    </source>
</evidence>
<keyword evidence="2" id="KW-0472">Membrane</keyword>
<comment type="subcellular location">
    <subcellularLocation>
        <location evidence="1">Membrane</location>
        <topology evidence="1">Single-pass type I membrane protein</topology>
    </subcellularLocation>
</comment>
<name>A0A1V9XZ48_9ACAR</name>
<evidence type="ECO:0000256" key="5">
    <source>
        <dbReference type="ARBA" id="ARBA00023319"/>
    </source>
</evidence>
<reference evidence="7 8" key="1">
    <citation type="journal article" date="2017" name="Gigascience">
        <title>Draft genome of the honey bee ectoparasitic mite, Tropilaelaps mercedesae, is shaped by the parasitic life history.</title>
        <authorList>
            <person name="Dong X."/>
            <person name="Armstrong S.D."/>
            <person name="Xia D."/>
            <person name="Makepeace B.L."/>
            <person name="Darby A.C."/>
            <person name="Kadowaki T."/>
        </authorList>
    </citation>
    <scope>NUCLEOTIDE SEQUENCE [LARGE SCALE GENOMIC DNA]</scope>
    <source>
        <strain evidence="7">Wuxi-XJTLU</strain>
    </source>
</reference>
<dbReference type="OrthoDB" id="10028801at2759"/>
<dbReference type="GO" id="GO:0098609">
    <property type="term" value="P:cell-cell adhesion"/>
    <property type="evidence" value="ECO:0007669"/>
    <property type="project" value="TreeGrafter"/>
</dbReference>
<dbReference type="PANTHER" id="PTHR11640:SF136">
    <property type="entry name" value="NEPHRIN"/>
    <property type="match status" value="1"/>
</dbReference>
<dbReference type="GO" id="GO:0005911">
    <property type="term" value="C:cell-cell junction"/>
    <property type="evidence" value="ECO:0007669"/>
    <property type="project" value="TreeGrafter"/>
</dbReference>
<keyword evidence="5" id="KW-0393">Immunoglobulin domain</keyword>
<feature type="domain" description="Ig-like" evidence="6">
    <location>
        <begin position="91"/>
        <end position="177"/>
    </location>
</feature>
<dbReference type="Pfam" id="PF13927">
    <property type="entry name" value="Ig_3"/>
    <property type="match status" value="1"/>
</dbReference>
<dbReference type="EMBL" id="MNPL01001855">
    <property type="protein sequence ID" value="OQR78754.1"/>
    <property type="molecule type" value="Genomic_DNA"/>
</dbReference>
<dbReference type="GO" id="GO:0050839">
    <property type="term" value="F:cell adhesion molecule binding"/>
    <property type="evidence" value="ECO:0007669"/>
    <property type="project" value="TreeGrafter"/>
</dbReference>
<evidence type="ECO:0000256" key="1">
    <source>
        <dbReference type="ARBA" id="ARBA00004479"/>
    </source>
</evidence>
<proteinExistence type="predicted"/>
<keyword evidence="3" id="KW-1015">Disulfide bond</keyword>